<dbReference type="RefSeq" id="WP_306053165.1">
    <property type="nucleotide sequence ID" value="NZ_CP120997.1"/>
</dbReference>
<evidence type="ECO:0000313" key="2">
    <source>
        <dbReference type="Proteomes" id="UP001239522"/>
    </source>
</evidence>
<dbReference type="Proteomes" id="UP001239522">
    <property type="component" value="Chromosome"/>
</dbReference>
<evidence type="ECO:0000313" key="1">
    <source>
        <dbReference type="EMBL" id="WLQ33464.1"/>
    </source>
</evidence>
<reference evidence="1 2" key="1">
    <citation type="submission" date="2023-03" db="EMBL/GenBank/DDBJ databases">
        <title>Isolation and description of six Streptomyces strains from soil environments, able to metabolize different microbial glucans.</title>
        <authorList>
            <person name="Widen T."/>
            <person name="Larsbrink J."/>
        </authorList>
    </citation>
    <scope>NUCLEOTIDE SEQUENCE [LARGE SCALE GENOMIC DNA]</scope>
    <source>
        <strain evidence="1 2">Mut1</strain>
    </source>
</reference>
<protein>
    <submittedName>
        <fullName evidence="1">Uncharacterized protein</fullName>
    </submittedName>
</protein>
<proteinExistence type="predicted"/>
<accession>A0ABY9HH14</accession>
<organism evidence="1 2">
    <name type="scientific">Streptomyces castrisilvae</name>
    <dbReference type="NCBI Taxonomy" id="3033811"/>
    <lineage>
        <taxon>Bacteria</taxon>
        <taxon>Bacillati</taxon>
        <taxon>Actinomycetota</taxon>
        <taxon>Actinomycetes</taxon>
        <taxon>Kitasatosporales</taxon>
        <taxon>Streptomycetaceae</taxon>
        <taxon>Streptomyces</taxon>
    </lineage>
</organism>
<gene>
    <name evidence="1" type="ORF">P8A18_08360</name>
</gene>
<dbReference type="EMBL" id="CP120997">
    <property type="protein sequence ID" value="WLQ33464.1"/>
    <property type="molecule type" value="Genomic_DNA"/>
</dbReference>
<sequence length="123" mass="14044">MSRTEGARLFRESWIAGVRRHFPGEPKAGYVTPWDGTPQWEREAAGAVYEQVRQFLAVSGGQAARLSREQKGRFVALCWTAQMYKHFEDPKPGYVADWGVLPEWQRETDADIFEAIEAIDAVR</sequence>
<name>A0ABY9HH14_9ACTN</name>
<keyword evidence="2" id="KW-1185">Reference proteome</keyword>